<evidence type="ECO:0000256" key="3">
    <source>
        <dbReference type="ARBA" id="ARBA00022729"/>
    </source>
</evidence>
<evidence type="ECO:0000256" key="1">
    <source>
        <dbReference type="ARBA" id="ARBA00004127"/>
    </source>
</evidence>
<proteinExistence type="inferred from homology"/>
<name>A0ABP0YMX4_9ROSI</name>
<feature type="transmembrane region" description="Helical" evidence="7">
    <location>
        <begin position="127"/>
        <end position="152"/>
    </location>
</feature>
<dbReference type="Pfam" id="PF06749">
    <property type="entry name" value="DUF1218"/>
    <property type="match status" value="1"/>
</dbReference>
<evidence type="ECO:0000313" key="9">
    <source>
        <dbReference type="Proteomes" id="UP001642487"/>
    </source>
</evidence>
<keyword evidence="4 7" id="KW-1133">Transmembrane helix</keyword>
<dbReference type="InterPro" id="IPR052222">
    <property type="entry name" value="DESIGUAL"/>
</dbReference>
<organism evidence="8 9">
    <name type="scientific">Citrullus colocynthis</name>
    <name type="common">colocynth</name>
    <dbReference type="NCBI Taxonomy" id="252529"/>
    <lineage>
        <taxon>Eukaryota</taxon>
        <taxon>Viridiplantae</taxon>
        <taxon>Streptophyta</taxon>
        <taxon>Embryophyta</taxon>
        <taxon>Tracheophyta</taxon>
        <taxon>Spermatophyta</taxon>
        <taxon>Magnoliopsida</taxon>
        <taxon>eudicotyledons</taxon>
        <taxon>Gunneridae</taxon>
        <taxon>Pentapetalae</taxon>
        <taxon>rosids</taxon>
        <taxon>fabids</taxon>
        <taxon>Cucurbitales</taxon>
        <taxon>Cucurbitaceae</taxon>
        <taxon>Benincaseae</taxon>
        <taxon>Citrullus</taxon>
    </lineage>
</organism>
<evidence type="ECO:0000313" key="8">
    <source>
        <dbReference type="EMBL" id="CAK9320965.1"/>
    </source>
</evidence>
<comment type="subcellular location">
    <subcellularLocation>
        <location evidence="1">Endomembrane system</location>
        <topology evidence="1">Multi-pass membrane protein</topology>
    </subcellularLocation>
</comment>
<feature type="transmembrane region" description="Helical" evidence="7">
    <location>
        <begin position="204"/>
        <end position="225"/>
    </location>
</feature>
<evidence type="ECO:0000256" key="5">
    <source>
        <dbReference type="ARBA" id="ARBA00023136"/>
    </source>
</evidence>
<keyword evidence="5 7" id="KW-0472">Membrane</keyword>
<feature type="transmembrane region" description="Helical" evidence="7">
    <location>
        <begin position="164"/>
        <end position="184"/>
    </location>
</feature>
<evidence type="ECO:0000256" key="2">
    <source>
        <dbReference type="ARBA" id="ARBA00022692"/>
    </source>
</evidence>
<keyword evidence="9" id="KW-1185">Reference proteome</keyword>
<evidence type="ECO:0000256" key="4">
    <source>
        <dbReference type="ARBA" id="ARBA00022989"/>
    </source>
</evidence>
<feature type="transmembrane region" description="Helical" evidence="7">
    <location>
        <begin position="76"/>
        <end position="96"/>
    </location>
</feature>
<reference evidence="8 9" key="1">
    <citation type="submission" date="2024-03" db="EMBL/GenBank/DDBJ databases">
        <authorList>
            <person name="Gkanogiannis A."/>
            <person name="Becerra Lopez-Lavalle L."/>
        </authorList>
    </citation>
    <scope>NUCLEOTIDE SEQUENCE [LARGE SCALE GENOMIC DNA]</scope>
</reference>
<comment type="similarity">
    <text evidence="6">Belongs to the DESIGUAL family.</text>
</comment>
<dbReference type="InterPro" id="IPR009606">
    <property type="entry name" value="DEAL/Modifying_wall_lignin1/2"/>
</dbReference>
<accession>A0ABP0YMX4</accession>
<gene>
    <name evidence="8" type="ORF">CITCOLO1_LOCUS13023</name>
</gene>
<sequence length="249" mass="27068">MARLQHMSPSSFARLRPPPSRISYSCYSSTLILIGSIDDDHNTNSGIKKKRNPALLTVLYSKELFDGLKSLKKRTYGFVVCILVIIMDVTAGILGIQAEIAQNKVNHLRMWIFECKDPSYNAFKLGLAAAILLALAHAIANLVGGCIFVRSAEEYKGLTANKQLAMGSLIFAWIALVVGFSLLISGAMYNTRSRKSCGLAHNRLLSIGGIVCYVHGLFAVAYYVSNTAGHREETKPPPQVNPAAATGHV</sequence>
<evidence type="ECO:0000256" key="6">
    <source>
        <dbReference type="ARBA" id="ARBA00029467"/>
    </source>
</evidence>
<keyword evidence="3" id="KW-0732">Signal</keyword>
<protein>
    <submittedName>
        <fullName evidence="8">Uncharacterized protein</fullName>
    </submittedName>
</protein>
<evidence type="ECO:0000256" key="7">
    <source>
        <dbReference type="SAM" id="Phobius"/>
    </source>
</evidence>
<keyword evidence="2 7" id="KW-0812">Transmembrane</keyword>
<dbReference type="Proteomes" id="UP001642487">
    <property type="component" value="Chromosome 4"/>
</dbReference>
<dbReference type="EMBL" id="OZ021738">
    <property type="protein sequence ID" value="CAK9320965.1"/>
    <property type="molecule type" value="Genomic_DNA"/>
</dbReference>
<dbReference type="PANTHER" id="PTHR31769">
    <property type="entry name" value="OS07G0462200 PROTEIN-RELATED"/>
    <property type="match status" value="1"/>
</dbReference>